<accession>A0A0M3KCD3</accession>
<evidence type="ECO:0000256" key="5">
    <source>
        <dbReference type="ARBA" id="ARBA00022723"/>
    </source>
</evidence>
<dbReference type="AlphaFoldDB" id="A0A0M3KCD3"/>
<dbReference type="GO" id="GO:0008270">
    <property type="term" value="F:zinc ion binding"/>
    <property type="evidence" value="ECO:0007669"/>
    <property type="project" value="UniProtKB-UniRule"/>
</dbReference>
<feature type="region of interest" description="Disordered" evidence="16">
    <location>
        <begin position="441"/>
        <end position="482"/>
    </location>
</feature>
<keyword evidence="8 14" id="KW-0862">Zinc</keyword>
<evidence type="ECO:0000256" key="3">
    <source>
        <dbReference type="ARBA" id="ARBA00022536"/>
    </source>
</evidence>
<dbReference type="InterPro" id="IPR035914">
    <property type="entry name" value="Sperma_CUB_dom_sf"/>
</dbReference>
<evidence type="ECO:0000259" key="17">
    <source>
        <dbReference type="PROSITE" id="PS01180"/>
    </source>
</evidence>
<dbReference type="GO" id="GO:0018996">
    <property type="term" value="P:molting cycle, collagen and cuticulin-based cuticle"/>
    <property type="evidence" value="ECO:0007669"/>
    <property type="project" value="InterPro"/>
</dbReference>
<dbReference type="WBParaSite" id="ASIM_0001863301-mRNA-1">
    <property type="protein sequence ID" value="ASIM_0001863301-mRNA-1"/>
    <property type="gene ID" value="ASIM_0001863301"/>
</dbReference>
<protein>
    <recommendedName>
        <fullName evidence="12">Zinc metalloproteinase</fullName>
    </recommendedName>
</protein>
<dbReference type="SUPFAM" id="SSF49854">
    <property type="entry name" value="Spermadhesin, CUB domain"/>
    <property type="match status" value="1"/>
</dbReference>
<dbReference type="PROSITE" id="PS50092">
    <property type="entry name" value="TSP1"/>
    <property type="match status" value="1"/>
</dbReference>
<dbReference type="CDD" id="cd00041">
    <property type="entry name" value="CUB"/>
    <property type="match status" value="1"/>
</dbReference>
<evidence type="ECO:0000256" key="1">
    <source>
        <dbReference type="ARBA" id="ARBA00004613"/>
    </source>
</evidence>
<dbReference type="CDD" id="cd04280">
    <property type="entry name" value="ZnMc_astacin_like"/>
    <property type="match status" value="1"/>
</dbReference>
<keyword evidence="10" id="KW-1015">Disulfide bond</keyword>
<reference evidence="19" key="1">
    <citation type="submission" date="2017-02" db="UniProtKB">
        <authorList>
            <consortium name="WormBaseParasite"/>
        </authorList>
    </citation>
    <scope>IDENTIFICATION</scope>
</reference>
<evidence type="ECO:0000256" key="7">
    <source>
        <dbReference type="ARBA" id="ARBA00022801"/>
    </source>
</evidence>
<dbReference type="PANTHER" id="PTHR10127">
    <property type="entry name" value="DISCOIDIN, CUB, EGF, LAMININ , AND ZINC METALLOPROTEASE DOMAIN CONTAINING"/>
    <property type="match status" value="1"/>
</dbReference>
<dbReference type="Gene3D" id="3.40.390.10">
    <property type="entry name" value="Collagenase (Catalytic Domain)"/>
    <property type="match status" value="1"/>
</dbReference>
<evidence type="ECO:0000256" key="2">
    <source>
        <dbReference type="ARBA" id="ARBA00022525"/>
    </source>
</evidence>
<dbReference type="InterPro" id="IPR034035">
    <property type="entry name" value="Astacin-like_dom"/>
</dbReference>
<dbReference type="Pfam" id="PF01400">
    <property type="entry name" value="Astacin"/>
    <property type="match status" value="1"/>
</dbReference>
<feature type="domain" description="Peptidase M12A" evidence="18">
    <location>
        <begin position="104"/>
        <end position="295"/>
    </location>
</feature>
<evidence type="ECO:0000313" key="19">
    <source>
        <dbReference type="WBParaSite" id="ASIM_0001863301-mRNA-1"/>
    </source>
</evidence>
<feature type="domain" description="CUB" evidence="17">
    <location>
        <begin position="338"/>
        <end position="441"/>
    </location>
</feature>
<dbReference type="PRINTS" id="PR00480">
    <property type="entry name" value="ASTACIN"/>
</dbReference>
<evidence type="ECO:0000256" key="16">
    <source>
        <dbReference type="SAM" id="MobiDB-lite"/>
    </source>
</evidence>
<evidence type="ECO:0000256" key="15">
    <source>
        <dbReference type="RuleBase" id="RU361183"/>
    </source>
</evidence>
<dbReference type="FunFam" id="3.40.390.10:FF:000028">
    <property type="entry name" value="Zinc metalloproteinase"/>
    <property type="match status" value="1"/>
</dbReference>
<comment type="caution">
    <text evidence="13">Lacks conserved residue(s) required for the propagation of feature annotation.</text>
</comment>
<feature type="compositionally biased region" description="Low complexity" evidence="16">
    <location>
        <begin position="446"/>
        <end position="474"/>
    </location>
</feature>
<keyword evidence="11" id="KW-0325">Glycoprotein</keyword>
<evidence type="ECO:0000256" key="14">
    <source>
        <dbReference type="PROSITE-ProRule" id="PRU01211"/>
    </source>
</evidence>
<evidence type="ECO:0000256" key="11">
    <source>
        <dbReference type="ARBA" id="ARBA00023180"/>
    </source>
</evidence>
<dbReference type="GO" id="GO:0006508">
    <property type="term" value="P:proteolysis"/>
    <property type="evidence" value="ECO:0007669"/>
    <property type="project" value="UniProtKB-KW"/>
</dbReference>
<keyword evidence="6" id="KW-0732">Signal</keyword>
<evidence type="ECO:0000256" key="12">
    <source>
        <dbReference type="PIRNR" id="PIRNR036365"/>
    </source>
</evidence>
<dbReference type="InterPro" id="IPR000884">
    <property type="entry name" value="TSP1_rpt"/>
</dbReference>
<dbReference type="PANTHER" id="PTHR10127:SF877">
    <property type="entry name" value="ZINC METALLOPROTEINASE NAS-34"/>
    <property type="match status" value="1"/>
</dbReference>
<dbReference type="InterPro" id="IPR036383">
    <property type="entry name" value="TSP1_rpt_sf"/>
</dbReference>
<keyword evidence="4 14" id="KW-0645">Protease</keyword>
<evidence type="ECO:0000256" key="4">
    <source>
        <dbReference type="ARBA" id="ARBA00022670"/>
    </source>
</evidence>
<dbReference type="InterPro" id="IPR024079">
    <property type="entry name" value="MetalloPept_cat_dom_sf"/>
</dbReference>
<evidence type="ECO:0000256" key="6">
    <source>
        <dbReference type="ARBA" id="ARBA00022729"/>
    </source>
</evidence>
<dbReference type="GO" id="GO:0005576">
    <property type="term" value="C:extracellular region"/>
    <property type="evidence" value="ECO:0007669"/>
    <property type="project" value="UniProtKB-SubCell"/>
</dbReference>
<dbReference type="SMART" id="SM00042">
    <property type="entry name" value="CUB"/>
    <property type="match status" value="1"/>
</dbReference>
<keyword evidence="3" id="KW-0245">EGF-like domain</keyword>
<dbReference type="PROSITE" id="PS01180">
    <property type="entry name" value="CUB"/>
    <property type="match status" value="1"/>
</dbReference>
<feature type="active site" evidence="14">
    <location>
        <position position="193"/>
    </location>
</feature>
<comment type="subcellular location">
    <subcellularLocation>
        <location evidence="1 12">Secreted</location>
    </subcellularLocation>
</comment>
<evidence type="ECO:0000256" key="13">
    <source>
        <dbReference type="PROSITE-ProRule" id="PRU00059"/>
    </source>
</evidence>
<organism evidence="19">
    <name type="scientific">Anisakis simplex</name>
    <name type="common">Herring worm</name>
    <dbReference type="NCBI Taxonomy" id="6269"/>
    <lineage>
        <taxon>Eukaryota</taxon>
        <taxon>Metazoa</taxon>
        <taxon>Ecdysozoa</taxon>
        <taxon>Nematoda</taxon>
        <taxon>Chromadorea</taxon>
        <taxon>Rhabditida</taxon>
        <taxon>Spirurina</taxon>
        <taxon>Ascaridomorpha</taxon>
        <taxon>Ascaridoidea</taxon>
        <taxon>Anisakidae</taxon>
        <taxon>Anisakis</taxon>
        <taxon>Anisakis simplex complex</taxon>
    </lineage>
</organism>
<comment type="cofactor">
    <cofactor evidence="14 15">
        <name>Zn(2+)</name>
        <dbReference type="ChEBI" id="CHEBI:29105"/>
    </cofactor>
    <text evidence="14 15">Binds 1 zinc ion per subunit.</text>
</comment>
<name>A0A0M3KCD3_ANISI</name>
<evidence type="ECO:0000256" key="8">
    <source>
        <dbReference type="ARBA" id="ARBA00022833"/>
    </source>
</evidence>
<feature type="binding site" evidence="14">
    <location>
        <position position="192"/>
    </location>
    <ligand>
        <name>Zn(2+)</name>
        <dbReference type="ChEBI" id="CHEBI:29105"/>
        <note>catalytic</note>
    </ligand>
</feature>
<evidence type="ECO:0000259" key="18">
    <source>
        <dbReference type="PROSITE" id="PS51864"/>
    </source>
</evidence>
<dbReference type="InterPro" id="IPR000859">
    <property type="entry name" value="CUB_dom"/>
</dbReference>
<dbReference type="InterPro" id="IPR017050">
    <property type="entry name" value="Metallopeptidase_nem"/>
</dbReference>
<keyword evidence="5 14" id="KW-0479">Metal-binding</keyword>
<dbReference type="GO" id="GO:0004222">
    <property type="term" value="F:metalloendopeptidase activity"/>
    <property type="evidence" value="ECO:0007669"/>
    <property type="project" value="UniProtKB-UniRule"/>
</dbReference>
<dbReference type="Gene3D" id="2.20.100.10">
    <property type="entry name" value="Thrombospondin type-1 (TSP1) repeat"/>
    <property type="match status" value="1"/>
</dbReference>
<dbReference type="Gene3D" id="2.60.120.290">
    <property type="entry name" value="Spermadhesin, CUB domain"/>
    <property type="match status" value="1"/>
</dbReference>
<feature type="binding site" evidence="14">
    <location>
        <position position="196"/>
    </location>
    <ligand>
        <name>Zn(2+)</name>
        <dbReference type="ChEBI" id="CHEBI:29105"/>
        <note>catalytic</note>
    </ligand>
</feature>
<proteinExistence type="predicted"/>
<sequence length="521" mass="57721">LLNGQSTFTRESLEKFLDDMDRLDAIESKILGVQHSGIKERLRRPNQTEEEQPDMLPFLFEGDIILNEEQMNEILSEAEEQLEAKEAKDENRAVKEPRQRTLSSSLAGRWSQMPIPYKLSSNVDRNAVMAGIRQWQDNTCIKFRQVYSTSGQGNMLEFIKGNGCYSNIGRVGRGAQQVSIGRGCESVGTVAHEIGHALGFYHEQARFDRDSFIRVMTQNIQNGLAGQFSKQSAQRMQTFGIRYDYGSVMHYGSKGFSTNGRNTIETIDRNYQSTIGQRFGLSFANVKMMNKAYCGGQFVNLNCQNGGYPDPKDCSKCRCTDGVAGRTCNQMRSTRTKCGQLIRASTGTLQTLSQSGAGECNYMITAPAGRRIVLDISSLRFASGAPCPSAFLEVRYANDISVTGARLCSGSRVRITSQSNQVIVLYRGSYRSSFSLRYRYDPPTPSGGVTSPPQTRRPITQRPTRPATRATPSPGGQWTQWSPCSSPCGGCGTQSRQRNTPFVAYLKSIHPFLISGLSASK</sequence>
<dbReference type="SUPFAM" id="SSF55486">
    <property type="entry name" value="Metalloproteases ('zincins'), catalytic domain"/>
    <property type="match status" value="1"/>
</dbReference>
<dbReference type="PROSITE" id="PS51864">
    <property type="entry name" value="ASTACIN"/>
    <property type="match status" value="1"/>
</dbReference>
<evidence type="ECO:0000256" key="9">
    <source>
        <dbReference type="ARBA" id="ARBA00023049"/>
    </source>
</evidence>
<feature type="region of interest" description="Disordered" evidence="16">
    <location>
        <begin position="82"/>
        <end position="105"/>
    </location>
</feature>
<feature type="binding site" evidence="14">
    <location>
        <position position="202"/>
    </location>
    <ligand>
        <name>Zn(2+)</name>
        <dbReference type="ChEBI" id="CHEBI:29105"/>
        <note>catalytic</note>
    </ligand>
</feature>
<dbReference type="SUPFAM" id="SSF82895">
    <property type="entry name" value="TSP-1 type 1 repeat"/>
    <property type="match status" value="1"/>
</dbReference>
<keyword evidence="9 14" id="KW-0482">Metalloprotease</keyword>
<feature type="compositionally biased region" description="Basic and acidic residues" evidence="16">
    <location>
        <begin position="82"/>
        <end position="99"/>
    </location>
</feature>
<keyword evidence="2 12" id="KW-0964">Secreted</keyword>
<dbReference type="Pfam" id="PF00431">
    <property type="entry name" value="CUB"/>
    <property type="match status" value="1"/>
</dbReference>
<dbReference type="PIRSF" id="PIRSF036365">
    <property type="entry name" value="Astacin_nematoda"/>
    <property type="match status" value="1"/>
</dbReference>
<dbReference type="InterPro" id="IPR001506">
    <property type="entry name" value="Peptidase_M12A"/>
</dbReference>
<evidence type="ECO:0000256" key="10">
    <source>
        <dbReference type="ARBA" id="ARBA00023157"/>
    </source>
</evidence>
<dbReference type="InterPro" id="IPR006026">
    <property type="entry name" value="Peptidase_Metallo"/>
</dbReference>
<keyword evidence="7 14" id="KW-0378">Hydrolase</keyword>
<dbReference type="SMART" id="SM00235">
    <property type="entry name" value="ZnMc"/>
    <property type="match status" value="1"/>
</dbReference>